<dbReference type="EMBL" id="CP134190">
    <property type="protein sequence ID" value="WPB06575.1"/>
    <property type="molecule type" value="Genomic_DNA"/>
</dbReference>
<accession>A0ABZ0P451</accession>
<name>A0ABZ0P451_CERBT</name>
<evidence type="ECO:0000256" key="1">
    <source>
        <dbReference type="SAM" id="SignalP"/>
    </source>
</evidence>
<feature type="signal peptide" evidence="1">
    <location>
        <begin position="1"/>
        <end position="19"/>
    </location>
</feature>
<keyword evidence="1" id="KW-0732">Signal</keyword>
<feature type="chain" id="PRO_5046134594" description="Ecp2 effector protein domain-containing protein" evidence="1">
    <location>
        <begin position="20"/>
        <end position="237"/>
    </location>
</feature>
<dbReference type="Proteomes" id="UP001302367">
    <property type="component" value="Chromosome 7"/>
</dbReference>
<dbReference type="GeneID" id="35432942"/>
<sequence length="237" mass="26090">MRTGILAASFAALLAVAYGGPTGLQSDASDRHINAIRAVDDANLDTLEHMNTDFSLEDGDPTYIQVKNNFTGAPPCGDGWKVPGGTVLTDKAISDARRTVGSRYPKSAKKPWICDYQYVLCVRLPSAAKQSGTGFWEIARWSNNGDGTILVAYKYWQETMVWNIAGGSAKIYPAHGSVWACAKGKLNWWYEDDNYWLPGNSRKKADYEHNTAIRQPSWGGPCHCGFNLNTDMELSIS</sequence>
<gene>
    <name evidence="2" type="ORF">RHO25_011232</name>
</gene>
<evidence type="ECO:0000313" key="2">
    <source>
        <dbReference type="EMBL" id="WPB06575.1"/>
    </source>
</evidence>
<keyword evidence="3" id="KW-1185">Reference proteome</keyword>
<reference evidence="2 3" key="1">
    <citation type="submission" date="2023-09" db="EMBL/GenBank/DDBJ databases">
        <title>Complete-Gapless Cercospora beticola genome.</title>
        <authorList>
            <person name="Wyatt N.A."/>
            <person name="Spanner R.E."/>
            <person name="Bolton M.D."/>
        </authorList>
    </citation>
    <scope>NUCLEOTIDE SEQUENCE [LARGE SCALE GENOMIC DNA]</scope>
    <source>
        <strain evidence="2">Cb09-40</strain>
    </source>
</reference>
<protein>
    <recommendedName>
        <fullName evidence="4">Ecp2 effector protein domain-containing protein</fullName>
    </recommendedName>
</protein>
<proteinExistence type="predicted"/>
<evidence type="ECO:0008006" key="4">
    <source>
        <dbReference type="Google" id="ProtNLM"/>
    </source>
</evidence>
<evidence type="ECO:0000313" key="3">
    <source>
        <dbReference type="Proteomes" id="UP001302367"/>
    </source>
</evidence>
<dbReference type="RefSeq" id="XP_023451162.2">
    <property type="nucleotide sequence ID" value="XM_023601910.2"/>
</dbReference>
<organism evidence="2 3">
    <name type="scientific">Cercospora beticola</name>
    <name type="common">Sugarbeet leaf spot fungus</name>
    <dbReference type="NCBI Taxonomy" id="122368"/>
    <lineage>
        <taxon>Eukaryota</taxon>
        <taxon>Fungi</taxon>
        <taxon>Dikarya</taxon>
        <taxon>Ascomycota</taxon>
        <taxon>Pezizomycotina</taxon>
        <taxon>Dothideomycetes</taxon>
        <taxon>Dothideomycetidae</taxon>
        <taxon>Mycosphaerellales</taxon>
        <taxon>Mycosphaerellaceae</taxon>
        <taxon>Cercospora</taxon>
    </lineage>
</organism>